<reference evidence="1" key="1">
    <citation type="submission" date="2021-03" db="EMBL/GenBank/DDBJ databases">
        <title>Molecular epidemiology and mechanisms of colistin and carbapenem resistance in Enterobacteriaceae from clinical isolates, the environment and porcine samples in Pretoria, South Africa.</title>
        <authorList>
            <person name="Bogoshi D."/>
            <person name="Mbelle N.M."/>
            <person name="Naidoo V."/>
            <person name="Osei Sekyere J."/>
        </authorList>
    </citation>
    <scope>NUCLEOTIDE SEQUENCE</scope>
    <source>
        <strain evidence="1">C034</strain>
    </source>
</reference>
<name>A0A939NQY5_KLEPN</name>
<protein>
    <submittedName>
        <fullName evidence="1">Uncharacterized protein</fullName>
    </submittedName>
</protein>
<evidence type="ECO:0000313" key="1">
    <source>
        <dbReference type="EMBL" id="MBO2029053.1"/>
    </source>
</evidence>
<proteinExistence type="predicted"/>
<evidence type="ECO:0000313" key="2">
    <source>
        <dbReference type="Proteomes" id="UP000664620"/>
    </source>
</evidence>
<dbReference type="AlphaFoldDB" id="A0A939NQY5"/>
<comment type="caution">
    <text evidence="1">The sequence shown here is derived from an EMBL/GenBank/DDBJ whole genome shotgun (WGS) entry which is preliminary data.</text>
</comment>
<gene>
    <name evidence="1" type="ORF">J4734_02940</name>
</gene>
<accession>A0A939NQY5</accession>
<organism evidence="1 2">
    <name type="scientific">Klebsiella pneumoniae</name>
    <dbReference type="NCBI Taxonomy" id="573"/>
    <lineage>
        <taxon>Bacteria</taxon>
        <taxon>Pseudomonadati</taxon>
        <taxon>Pseudomonadota</taxon>
        <taxon>Gammaproteobacteria</taxon>
        <taxon>Enterobacterales</taxon>
        <taxon>Enterobacteriaceae</taxon>
        <taxon>Klebsiella/Raoultella group</taxon>
        <taxon>Klebsiella</taxon>
        <taxon>Klebsiella pneumoniae complex</taxon>
    </lineage>
</organism>
<dbReference type="EMBL" id="JAGETO010000007">
    <property type="protein sequence ID" value="MBO2029053.1"/>
    <property type="molecule type" value="Genomic_DNA"/>
</dbReference>
<sequence>MFRKSPYLDALPIISVDLSLYHLREAHPTDNIVPRKWPSPCWIWRAMPRPPLRLASTSPASGPAIWREKPNIRAVSQRAGGKRLKSFGHWDEGDRYEPTRLKRCCDQSPSPLLAHQ</sequence>
<dbReference type="Proteomes" id="UP000664620">
    <property type="component" value="Unassembled WGS sequence"/>
</dbReference>